<dbReference type="AlphaFoldDB" id="A0A1N7KD02"/>
<feature type="chain" id="PRO_5044563657" evidence="1">
    <location>
        <begin position="20"/>
        <end position="208"/>
    </location>
</feature>
<dbReference type="Proteomes" id="UP000279541">
    <property type="component" value="Chromosome"/>
</dbReference>
<evidence type="ECO:0000313" key="6">
    <source>
        <dbReference type="Proteomes" id="UP000279541"/>
    </source>
</evidence>
<dbReference type="InterPro" id="IPR025665">
    <property type="entry name" value="Beta-barrel_OMP_2"/>
</dbReference>
<keyword evidence="1" id="KW-0732">Signal</keyword>
<reference evidence="4 5" key="1">
    <citation type="submission" date="2017-01" db="EMBL/GenBank/DDBJ databases">
        <authorList>
            <person name="Mah S.A."/>
            <person name="Swanson W.J."/>
            <person name="Moy G.W."/>
            <person name="Vacquier V.D."/>
        </authorList>
    </citation>
    <scope>NUCLEOTIDE SEQUENCE [LARGE SCALE GENOMIC DNA]</scope>
    <source>
        <strain evidence="4 5">DSM 16927</strain>
    </source>
</reference>
<dbReference type="Pfam" id="PF13568">
    <property type="entry name" value="OMP_b-brl_2"/>
    <property type="match status" value="1"/>
</dbReference>
<organism evidence="4 5">
    <name type="scientific">Chryseobacterium joostei</name>
    <dbReference type="NCBI Taxonomy" id="112234"/>
    <lineage>
        <taxon>Bacteria</taxon>
        <taxon>Pseudomonadati</taxon>
        <taxon>Bacteroidota</taxon>
        <taxon>Flavobacteriia</taxon>
        <taxon>Flavobacteriales</taxon>
        <taxon>Weeksellaceae</taxon>
        <taxon>Chryseobacterium group</taxon>
        <taxon>Chryseobacterium</taxon>
    </lineage>
</organism>
<evidence type="ECO:0000313" key="5">
    <source>
        <dbReference type="Proteomes" id="UP000186106"/>
    </source>
</evidence>
<name>A0A1N7KD02_9FLAO</name>
<accession>A0A1N7KD02</accession>
<evidence type="ECO:0000313" key="4">
    <source>
        <dbReference type="EMBL" id="SIS59487.1"/>
    </source>
</evidence>
<gene>
    <name evidence="3" type="ORF">EG359_20300</name>
    <name evidence="4" type="ORF">SAMN05421768_11130</name>
</gene>
<protein>
    <submittedName>
        <fullName evidence="4">Outer membrane protein beta-barrel domain-containing protein</fullName>
    </submittedName>
    <submittedName>
        <fullName evidence="3">PorT family protein</fullName>
    </submittedName>
</protein>
<dbReference type="KEGG" id="cjt:EG359_20300"/>
<dbReference type="SUPFAM" id="SSF56925">
    <property type="entry name" value="OMPA-like"/>
    <property type="match status" value="1"/>
</dbReference>
<evidence type="ECO:0000259" key="2">
    <source>
        <dbReference type="Pfam" id="PF13568"/>
    </source>
</evidence>
<evidence type="ECO:0000256" key="1">
    <source>
        <dbReference type="SAM" id="SignalP"/>
    </source>
</evidence>
<feature type="signal peptide" evidence="1">
    <location>
        <begin position="1"/>
        <end position="19"/>
    </location>
</feature>
<evidence type="ECO:0000313" key="3">
    <source>
        <dbReference type="EMBL" id="AZB01789.1"/>
    </source>
</evidence>
<dbReference type="EMBL" id="FTNZ01000011">
    <property type="protein sequence ID" value="SIS59487.1"/>
    <property type="molecule type" value="Genomic_DNA"/>
</dbReference>
<proteinExistence type="predicted"/>
<dbReference type="InterPro" id="IPR011250">
    <property type="entry name" value="OMP/PagP_B-barrel"/>
</dbReference>
<dbReference type="Proteomes" id="UP000186106">
    <property type="component" value="Unassembled WGS sequence"/>
</dbReference>
<feature type="domain" description="Outer membrane protein beta-barrel" evidence="2">
    <location>
        <begin position="18"/>
        <end position="189"/>
    </location>
</feature>
<sequence>MKKNILFGVLLAVSSFLNAQKTPDKPISFGVKGGYTLSNMKIYDTSLSSKSYFYAGVVAEYPLSPKFGIQGEIQYTQLGGKDVYPWFVVMNQQIIYMGDRTYDYQINQIQVPVSLKYYFIPNFSVSAGINLGFTASTKIVVKDNTGDTYEDAADNDGIKKMMIFPFLGTEYKINKHIFVDARYNFNFFETSSPVNIGFFQAGLGYRFK</sequence>
<dbReference type="STRING" id="112234.SAMN05421768_11130"/>
<reference evidence="3 6" key="2">
    <citation type="submission" date="2018-11" db="EMBL/GenBank/DDBJ databases">
        <title>Proposal to divide the Flavobacteriaceae and reorganize its genera based on Amino Acid Identity values calculated from whole genome sequences.</title>
        <authorList>
            <person name="Nicholson A.C."/>
            <person name="Gulvik C.A."/>
            <person name="Whitney A.M."/>
            <person name="Humrighouse B.W."/>
            <person name="Bell M."/>
            <person name="Holmes B."/>
            <person name="Steigerwalt A.G."/>
            <person name="Villarma A."/>
            <person name="Sheth M."/>
            <person name="Batra D."/>
            <person name="Pryor J."/>
            <person name="Bernardet J.-F."/>
            <person name="Hugo C."/>
            <person name="Kampfer P."/>
            <person name="Newman J."/>
            <person name="McQuiston J.R."/>
        </authorList>
    </citation>
    <scope>NUCLEOTIDE SEQUENCE [LARGE SCALE GENOMIC DNA]</scope>
    <source>
        <strain evidence="3 6">DSM 16927</strain>
    </source>
</reference>
<dbReference type="EMBL" id="CP033926">
    <property type="protein sequence ID" value="AZB01789.1"/>
    <property type="molecule type" value="Genomic_DNA"/>
</dbReference>
<dbReference type="Gene3D" id="2.40.160.20">
    <property type="match status" value="1"/>
</dbReference>
<dbReference type="OrthoDB" id="1259003at2"/>
<keyword evidence="6" id="KW-1185">Reference proteome</keyword>
<dbReference type="RefSeq" id="WP_076357454.1">
    <property type="nucleotide sequence ID" value="NZ_CP033926.1"/>
</dbReference>